<protein>
    <submittedName>
        <fullName evidence="3">Long-chain fatty acid--CoA ligase</fullName>
    </submittedName>
</protein>
<dbReference type="Pfam" id="PF13193">
    <property type="entry name" value="AMP-binding_C"/>
    <property type="match status" value="1"/>
</dbReference>
<dbReference type="PROSITE" id="PS00455">
    <property type="entry name" value="AMP_BINDING"/>
    <property type="match status" value="1"/>
</dbReference>
<dbReference type="PANTHER" id="PTHR43767:SF1">
    <property type="entry name" value="NONRIBOSOMAL PEPTIDE SYNTHASE PES1 (EUROFUNG)-RELATED"/>
    <property type="match status" value="1"/>
</dbReference>
<feature type="domain" description="AMP-binding enzyme C-terminal" evidence="2">
    <location>
        <begin position="465"/>
        <end position="541"/>
    </location>
</feature>
<dbReference type="EMBL" id="PGTD01000017">
    <property type="protein sequence ID" value="PJE27901.1"/>
    <property type="molecule type" value="Genomic_DNA"/>
</dbReference>
<dbReference type="NCBIfam" id="NF006181">
    <property type="entry name" value="PRK08314.1"/>
    <property type="match status" value="1"/>
</dbReference>
<name>A0ABX4MLW8_9RHOB</name>
<gene>
    <name evidence="3" type="ORF">CVM39_15155</name>
</gene>
<dbReference type="Proteomes" id="UP000231702">
    <property type="component" value="Unassembled WGS sequence"/>
</dbReference>
<dbReference type="SUPFAM" id="SSF56801">
    <property type="entry name" value="Acetyl-CoA synthetase-like"/>
    <property type="match status" value="1"/>
</dbReference>
<keyword evidence="3" id="KW-0436">Ligase</keyword>
<feature type="domain" description="AMP-dependent synthetase/ligase" evidence="1">
    <location>
        <begin position="30"/>
        <end position="411"/>
    </location>
</feature>
<dbReference type="Gene3D" id="3.30.300.30">
    <property type="match status" value="1"/>
</dbReference>
<keyword evidence="4" id="KW-1185">Reference proteome</keyword>
<dbReference type="InterPro" id="IPR025110">
    <property type="entry name" value="AMP-bd_C"/>
</dbReference>
<dbReference type="InterPro" id="IPR042099">
    <property type="entry name" value="ANL_N_sf"/>
</dbReference>
<organism evidence="3 4">
    <name type="scientific">Pseudooceanicola antarcticus</name>
    <dbReference type="NCBI Taxonomy" id="1247613"/>
    <lineage>
        <taxon>Bacteria</taxon>
        <taxon>Pseudomonadati</taxon>
        <taxon>Pseudomonadota</taxon>
        <taxon>Alphaproteobacteria</taxon>
        <taxon>Rhodobacterales</taxon>
        <taxon>Paracoccaceae</taxon>
        <taxon>Pseudooceanicola</taxon>
    </lineage>
</organism>
<dbReference type="Pfam" id="PF00501">
    <property type="entry name" value="AMP-binding"/>
    <property type="match status" value="1"/>
</dbReference>
<evidence type="ECO:0000259" key="1">
    <source>
        <dbReference type="Pfam" id="PF00501"/>
    </source>
</evidence>
<dbReference type="InterPro" id="IPR020845">
    <property type="entry name" value="AMP-binding_CS"/>
</dbReference>
<evidence type="ECO:0000259" key="2">
    <source>
        <dbReference type="Pfam" id="PF13193"/>
    </source>
</evidence>
<dbReference type="InterPro" id="IPR050237">
    <property type="entry name" value="ATP-dep_AMP-bd_enzyme"/>
</dbReference>
<sequence length="560" mass="60860">MMPMIPLPHWPEELPRETRFADHNVALNLKASAARVPERTALHFHGFSLSYAELWDQVERLAGWLQSRGITRGDRVLLYMQNAPHYVIAYYAILRADAAVVPVNPMNRQAELEHLAADTGARIAIAGTELLPHVTPLLEAGLLDQVLAGAYADMTEPGDEVPLFEALQGHTDADISGPGLTAFRAALAEGHPPGPVTTGADDLAVIPYSSGTTGQPKGCMHTHASVQATIQCGAIWNPADGEDEVHLTTLPLFHVTGMQNGMSIPLMKGQEIVLLCRWNREAACRLIARHRVTRWRSIATMAIDLLQTPDIAGHDLGSLRGIGGGGAAMPEAVADRLHGLTGLDYIEGYGLSETMAATHINPVHRPKRQCLGIPVISVDSRIIDPVTLEELPAGETGEIVTHGPQVFRGYWQREDETRAAFLELDGKTFFRTGDLGYRDEEGYFFMVDRVKRMINAAGFKVWPAEVEALMHAHPDLAEVCVIGAADPRRGETVKAVAVRRAGAEALTEAQVIDWCHGRMAAYKCPKSVEFTAALPKSAAGKVLWRELAEKEATRAAQPAG</sequence>
<evidence type="ECO:0000313" key="3">
    <source>
        <dbReference type="EMBL" id="PJE27901.1"/>
    </source>
</evidence>
<dbReference type="PANTHER" id="PTHR43767">
    <property type="entry name" value="LONG-CHAIN-FATTY-ACID--COA LIGASE"/>
    <property type="match status" value="1"/>
</dbReference>
<evidence type="ECO:0000313" key="4">
    <source>
        <dbReference type="Proteomes" id="UP000231702"/>
    </source>
</evidence>
<dbReference type="GO" id="GO:0016874">
    <property type="term" value="F:ligase activity"/>
    <property type="evidence" value="ECO:0007669"/>
    <property type="project" value="UniProtKB-KW"/>
</dbReference>
<dbReference type="InterPro" id="IPR045851">
    <property type="entry name" value="AMP-bd_C_sf"/>
</dbReference>
<comment type="caution">
    <text evidence="3">The sequence shown here is derived from an EMBL/GenBank/DDBJ whole genome shotgun (WGS) entry which is preliminary data.</text>
</comment>
<accession>A0ABX4MLW8</accession>
<dbReference type="InterPro" id="IPR000873">
    <property type="entry name" value="AMP-dep_synth/lig_dom"/>
</dbReference>
<proteinExistence type="predicted"/>
<reference evidence="3 4" key="1">
    <citation type="journal article" date="2018" name="Int. J. Syst. Evol. Microbiol.">
        <title>Pseudooceanicola lipolyticus sp. nov., a marine alphaproteobacterium, reclassification of Oceanicola flagellatus as Pseudooceanicola flagellatus comb. nov. and emended description of the genus Pseudooceanicola.</title>
        <authorList>
            <person name="Huang M.-M."/>
            <person name="Guo L.-L."/>
            <person name="Wu Y.-H."/>
            <person name="Lai Q.-L."/>
            <person name="Shao Z.-Z."/>
            <person name="Wang C.-S."/>
            <person name="Wu M."/>
            <person name="Xu X.-W."/>
        </authorList>
    </citation>
    <scope>NUCLEOTIDE SEQUENCE [LARGE SCALE GENOMIC DNA]</scope>
    <source>
        <strain evidence="3 4">Ar-45</strain>
    </source>
</reference>
<dbReference type="Gene3D" id="3.40.50.12780">
    <property type="entry name" value="N-terminal domain of ligase-like"/>
    <property type="match status" value="1"/>
</dbReference>